<keyword evidence="2" id="KW-1185">Reference proteome</keyword>
<dbReference type="EMBL" id="AP025739">
    <property type="protein sequence ID" value="BDI31852.1"/>
    <property type="molecule type" value="Genomic_DNA"/>
</dbReference>
<dbReference type="Proteomes" id="UP000287394">
    <property type="component" value="Chromosome"/>
</dbReference>
<reference evidence="1 2" key="1">
    <citation type="journal article" date="2019" name="Int. J. Syst. Evol. Microbiol.">
        <title>Capsulimonas corticalis gen. nov., sp. nov., an aerobic capsulated bacterium, of a novel bacterial order, Capsulimonadales ord. nov., of the class Armatimonadia of the phylum Armatimonadetes.</title>
        <authorList>
            <person name="Li J."/>
            <person name="Kudo C."/>
            <person name="Tonouchi A."/>
        </authorList>
    </citation>
    <scope>NUCLEOTIDE SEQUENCE [LARGE SCALE GENOMIC DNA]</scope>
    <source>
        <strain evidence="1 2">AX-7</strain>
    </source>
</reference>
<protein>
    <submittedName>
        <fullName evidence="1">Uncharacterized protein</fullName>
    </submittedName>
</protein>
<dbReference type="OrthoDB" id="9765468at2"/>
<name>A0A402D3K6_9BACT</name>
<accession>A0A402D3K6</accession>
<evidence type="ECO:0000313" key="2">
    <source>
        <dbReference type="Proteomes" id="UP000287394"/>
    </source>
</evidence>
<sequence>MEVFLGQPISGGVAIAAAARLTIDRFGPALHPERRRRAAAAELRGFYESDPEPSQVILVMDRLYPGVVGAPMVGLEVLGIAVAEDAEPFSAPYPIVSGLGTPFLENVNEFDILVLDGDRGRVYIDADASVIARYQKPASRARVYFVDSAHLPARTAYANIRVEVLAIARSLEDVSLAMRAGADGVYLPPDNTVFGTFDEPQNSEDQTQTWKTLLDEVGALAIVLDQELERLALSPMLRACAEGQIRLITPPWLAEDVRDQFADTEIFLQDGDEPFLRPLLVAGMPITQSADDIPDDFDDFAGVAIVPTQAEDLEAAERIVLAARRSSAPVMMLCADEDFQDASLADRAAFLDAAVALGVTALTGRPDEIESIKEIIRTL</sequence>
<dbReference type="KEGG" id="ccot:CCAX7_39030"/>
<evidence type="ECO:0000313" key="1">
    <source>
        <dbReference type="EMBL" id="BDI31852.1"/>
    </source>
</evidence>
<gene>
    <name evidence="1" type="ORF">CCAX7_39030</name>
</gene>
<dbReference type="RefSeq" id="WP_119324116.1">
    <property type="nucleotide sequence ID" value="NZ_AP025739.1"/>
</dbReference>
<dbReference type="AlphaFoldDB" id="A0A402D3K6"/>
<proteinExistence type="predicted"/>
<organism evidence="1 2">
    <name type="scientific">Capsulimonas corticalis</name>
    <dbReference type="NCBI Taxonomy" id="2219043"/>
    <lineage>
        <taxon>Bacteria</taxon>
        <taxon>Bacillati</taxon>
        <taxon>Armatimonadota</taxon>
        <taxon>Armatimonadia</taxon>
        <taxon>Capsulimonadales</taxon>
        <taxon>Capsulimonadaceae</taxon>
        <taxon>Capsulimonas</taxon>
    </lineage>
</organism>